<reference evidence="1" key="1">
    <citation type="submission" date="2022-08" db="EMBL/GenBank/DDBJ databases">
        <title>Genome Sequence of Lecanicillium fungicola.</title>
        <authorList>
            <person name="Buettner E."/>
        </authorList>
    </citation>
    <scope>NUCLEOTIDE SEQUENCE</scope>
    <source>
        <strain evidence="1">Babe33</strain>
    </source>
</reference>
<evidence type="ECO:0000313" key="1">
    <source>
        <dbReference type="EMBL" id="KAJ2979877.1"/>
    </source>
</evidence>
<dbReference type="EMBL" id="JANJQO010000245">
    <property type="protein sequence ID" value="KAJ2979877.1"/>
    <property type="molecule type" value="Genomic_DNA"/>
</dbReference>
<proteinExistence type="predicted"/>
<gene>
    <name evidence="1" type="ORF">NQ176_g2986</name>
</gene>
<dbReference type="Proteomes" id="UP001143910">
    <property type="component" value="Unassembled WGS sequence"/>
</dbReference>
<accession>A0ACC1NLT7</accession>
<organism evidence="1 2">
    <name type="scientific">Zarea fungicola</name>
    <dbReference type="NCBI Taxonomy" id="93591"/>
    <lineage>
        <taxon>Eukaryota</taxon>
        <taxon>Fungi</taxon>
        <taxon>Dikarya</taxon>
        <taxon>Ascomycota</taxon>
        <taxon>Pezizomycotina</taxon>
        <taxon>Sordariomycetes</taxon>
        <taxon>Hypocreomycetidae</taxon>
        <taxon>Hypocreales</taxon>
        <taxon>Cordycipitaceae</taxon>
        <taxon>Zarea</taxon>
    </lineage>
</organism>
<protein>
    <submittedName>
        <fullName evidence="1">Uncharacterized protein</fullName>
    </submittedName>
</protein>
<sequence length="799" mass="89369">MSPLPPIPAPDLIFSLQEPSSGNSTALVDYFAEPKKIRTAGSFRVVEVAGLLSVPAEIKVYEYPAINFNTKGYEKQLKRLGGLNRYIAISHVWSRGFEVDKELGKMKMVEKLHIETDGSNSGAKPPETISWLGLKQAANAAKHLPGSLPSGVKYFWLDFLCLDQVSRKKDKEKALQICIMGDIYKYATAVVVMIGGIGAAQTVVGQTGWCDRAWTLQEAILNPKTWVLIQWPTLHLKVKKEGITKGNWYFKQISGPGALFGMSLCLIHLLDLLDLADSQPLKKTALPNINVFDGMTKNGGDIHRRALRACLSPSNPIKYTGVWRSMFMRTSELPVDVVYSIMTIFGVRIDPYRKNRDPIFVFADLARKTAALGGIGPVWLTLGGVTGCAFTRYTESRVIPDFPHTSAAGISSTNTPPQMTVEGNTAWVGFHVDDSPWYVKRYDMYFVSHSHPHILNAFMFNVTLTKSLPARKLKRVDFKAVVARKYAQVKLGSMKGKCTYYGKLTPGKGQDVRAIYVGDIGGMNNGKPTVRIDFPDRYLKRYNFDGQKFILFMLYDRKTKLWDVIGDGAFRLDGGQTWTVPSTRQMIVIGTDSQNRIGRWPVHKPVKIPSNMDSRTRYFHNNYGVAELPEVGQSNYSELDIDWIAIMKTNPPKFSPWVMHSVDYDLSLIASKKTKLATALAKTMSLRIYSYPRKNRPKTVEDASGGYLTRDGSGMVPFSYDGWSRSACSKLALDGVAALMIPDTAKMGPTGTVDYETRIWFGNWVMYVQIRYHPKTQPEFWQLVVVPYRQGTKGGTVVG</sequence>
<keyword evidence="2" id="KW-1185">Reference proteome</keyword>
<name>A0ACC1NLT7_9HYPO</name>
<evidence type="ECO:0000313" key="2">
    <source>
        <dbReference type="Proteomes" id="UP001143910"/>
    </source>
</evidence>
<comment type="caution">
    <text evidence="1">The sequence shown here is derived from an EMBL/GenBank/DDBJ whole genome shotgun (WGS) entry which is preliminary data.</text>
</comment>